<dbReference type="CDD" id="cd00229">
    <property type="entry name" value="SGNH_hydrolase"/>
    <property type="match status" value="1"/>
</dbReference>
<dbReference type="GO" id="GO:0016787">
    <property type="term" value="F:hydrolase activity"/>
    <property type="evidence" value="ECO:0007669"/>
    <property type="project" value="UniProtKB-KW"/>
</dbReference>
<dbReference type="InterPro" id="IPR036514">
    <property type="entry name" value="SGNH_hydro_sf"/>
</dbReference>
<gene>
    <name evidence="1" type="ORF">ESZ91_01235</name>
</gene>
<evidence type="ECO:0000313" key="1">
    <source>
        <dbReference type="EMBL" id="RXZ61037.1"/>
    </source>
</evidence>
<dbReference type="Proteomes" id="UP000291269">
    <property type="component" value="Unassembled WGS sequence"/>
</dbReference>
<reference evidence="1 2" key="1">
    <citation type="journal article" date="2019" name="Gut">
        <title>Antibiotics-induced monodominance of a novel gut bacterial order.</title>
        <authorList>
            <person name="Hildebrand F."/>
            <person name="Moitinho-Silva L."/>
            <person name="Blasche S."/>
            <person name="Jahn M.T."/>
            <person name="Gossmann T.I."/>
            <person name="Heuerta-Cepas J."/>
            <person name="Hercog R."/>
            <person name="Luetge M."/>
            <person name="Bahram M."/>
            <person name="Pryszlak A."/>
            <person name="Alves R.J."/>
            <person name="Waszak S.M."/>
            <person name="Zhu A."/>
            <person name="Ye L."/>
            <person name="Costea P.I."/>
            <person name="Aalvink S."/>
            <person name="Belzer C."/>
            <person name="Forslund S.K."/>
            <person name="Sunagawa S."/>
            <person name="Hentschel U."/>
            <person name="Merten C."/>
            <person name="Patil K.R."/>
            <person name="Benes V."/>
            <person name="Bork P."/>
        </authorList>
    </citation>
    <scope>NUCLEOTIDE SEQUENCE [LARGE SCALE GENOMIC DNA]</scope>
    <source>
        <strain evidence="1 2">HDS1380</strain>
    </source>
</reference>
<proteinExistence type="predicted"/>
<sequence length="223" mass="25042">MHSIEENTVKAENQVQENENIFFLGNREGKIRIAVLGNSITRHGPSPEIGWFGLYGMAASSEDKDYVHLLGTSLKCEGLDYCLMVNQIAEWERTFVQFDLAKLNPIRDFSANIILFRFGENVDCRCEKKQFYNCLRQMTEYIAPNDAALVFTTCFWKNPVVDECIRELSVSKGGKLIELGDLGDDASMKAGGLFSHSGVAAHPGDRGMRVIADRIYETVRSCL</sequence>
<accession>A0A4Q2KAN1</accession>
<dbReference type="SUPFAM" id="SSF52266">
    <property type="entry name" value="SGNH hydrolase"/>
    <property type="match status" value="1"/>
</dbReference>
<keyword evidence="1" id="KW-0378">Hydrolase</keyword>
<dbReference type="OrthoDB" id="9795554at2"/>
<keyword evidence="2" id="KW-1185">Reference proteome</keyword>
<protein>
    <submittedName>
        <fullName evidence="1">SGNH/GDSL hydrolase family protein</fullName>
    </submittedName>
</protein>
<evidence type="ECO:0000313" key="2">
    <source>
        <dbReference type="Proteomes" id="UP000291269"/>
    </source>
</evidence>
<dbReference type="AlphaFoldDB" id="A0A4Q2KAN1"/>
<name>A0A4Q2KAN1_9FIRM</name>
<comment type="caution">
    <text evidence="1">The sequence shown here is derived from an EMBL/GenBank/DDBJ whole genome shotgun (WGS) entry which is preliminary data.</text>
</comment>
<dbReference type="RefSeq" id="WP_129223312.1">
    <property type="nucleotide sequence ID" value="NZ_SDOZ01000002.1"/>
</dbReference>
<dbReference type="Gene3D" id="3.40.50.1110">
    <property type="entry name" value="SGNH hydrolase"/>
    <property type="match status" value="1"/>
</dbReference>
<dbReference type="EMBL" id="SDOZ01000002">
    <property type="protein sequence ID" value="RXZ61037.1"/>
    <property type="molecule type" value="Genomic_DNA"/>
</dbReference>
<organism evidence="1 2">
    <name type="scientific">Candidatus Borkfalkia ceftriaxoniphila</name>
    <dbReference type="NCBI Taxonomy" id="2508949"/>
    <lineage>
        <taxon>Bacteria</taxon>
        <taxon>Bacillati</taxon>
        <taxon>Bacillota</taxon>
        <taxon>Clostridia</taxon>
        <taxon>Christensenellales</taxon>
        <taxon>Christensenellaceae</taxon>
        <taxon>Candidatus Borkfalkia</taxon>
    </lineage>
</organism>